<dbReference type="RefSeq" id="WP_344655605.1">
    <property type="nucleotide sequence ID" value="NZ_BAAAQM010000003.1"/>
</dbReference>
<sequence length="234" mass="25349">MGVGEGRMRLRVTSHPVGGAGSGLSRILSTGSMLRNTLVYPPALRVAYLHANRADLLRLGALFRVAATSAHSAIHVPVPPGAQPMTALGVDTRPLALVMARDDSGLKRSDWPALRRGMRRASAPLTVTAPAPRSPDRSGEVVRLSDRHPARYAEHAGTIIVTARAEVLFWMGDWLTSAGEQIARDRHIHRHGESFLGDIRGFFDPRGTDDPMHAFCVVAVEPIFHKARHQASAS</sequence>
<keyword evidence="2" id="KW-1185">Reference proteome</keyword>
<reference evidence="1 2" key="1">
    <citation type="journal article" date="2019" name="Int. J. Syst. Evol. Microbiol.">
        <title>The Global Catalogue of Microorganisms (GCM) 10K type strain sequencing project: providing services to taxonomists for standard genome sequencing and annotation.</title>
        <authorList>
            <consortium name="The Broad Institute Genomics Platform"/>
            <consortium name="The Broad Institute Genome Sequencing Center for Infectious Disease"/>
            <person name="Wu L."/>
            <person name="Ma J."/>
        </authorList>
    </citation>
    <scope>NUCLEOTIDE SEQUENCE [LARGE SCALE GENOMIC DNA]</scope>
    <source>
        <strain evidence="1 2">JCM 16013</strain>
    </source>
</reference>
<name>A0ABN2QN14_9ACTN</name>
<dbReference type="Proteomes" id="UP001499854">
    <property type="component" value="Unassembled WGS sequence"/>
</dbReference>
<accession>A0ABN2QN14</accession>
<proteinExistence type="predicted"/>
<evidence type="ECO:0008006" key="3">
    <source>
        <dbReference type="Google" id="ProtNLM"/>
    </source>
</evidence>
<organism evidence="1 2">
    <name type="scientific">Catenulispora subtropica</name>
    <dbReference type="NCBI Taxonomy" id="450798"/>
    <lineage>
        <taxon>Bacteria</taxon>
        <taxon>Bacillati</taxon>
        <taxon>Actinomycetota</taxon>
        <taxon>Actinomycetes</taxon>
        <taxon>Catenulisporales</taxon>
        <taxon>Catenulisporaceae</taxon>
        <taxon>Catenulispora</taxon>
    </lineage>
</organism>
<evidence type="ECO:0000313" key="2">
    <source>
        <dbReference type="Proteomes" id="UP001499854"/>
    </source>
</evidence>
<dbReference type="EMBL" id="BAAAQM010000003">
    <property type="protein sequence ID" value="GAA1955383.1"/>
    <property type="molecule type" value="Genomic_DNA"/>
</dbReference>
<protein>
    <recommendedName>
        <fullName evidence="3">ASCH domain-containing protein</fullName>
    </recommendedName>
</protein>
<gene>
    <name evidence="1" type="ORF">GCM10009838_08820</name>
</gene>
<evidence type="ECO:0000313" key="1">
    <source>
        <dbReference type="EMBL" id="GAA1955383.1"/>
    </source>
</evidence>
<comment type="caution">
    <text evidence="1">The sequence shown here is derived from an EMBL/GenBank/DDBJ whole genome shotgun (WGS) entry which is preliminary data.</text>
</comment>